<protein>
    <submittedName>
        <fullName evidence="2">Uncharacterized protein</fullName>
    </submittedName>
</protein>
<accession>A0ABR1WW49</accession>
<keyword evidence="3" id="KW-1185">Reference proteome</keyword>
<reference evidence="2 3" key="1">
    <citation type="submission" date="2023-01" db="EMBL/GenBank/DDBJ databases">
        <title>Analysis of 21 Apiospora genomes using comparative genomics revels a genus with tremendous synthesis potential of carbohydrate active enzymes and secondary metabolites.</title>
        <authorList>
            <person name="Sorensen T."/>
        </authorList>
    </citation>
    <scope>NUCLEOTIDE SEQUENCE [LARGE SCALE GENOMIC DNA]</scope>
    <source>
        <strain evidence="2 3">CBS 135458</strain>
    </source>
</reference>
<keyword evidence="1" id="KW-0732">Signal</keyword>
<gene>
    <name evidence="2" type="ORF">PG994_002291</name>
</gene>
<evidence type="ECO:0000313" key="2">
    <source>
        <dbReference type="EMBL" id="KAK8087317.1"/>
    </source>
</evidence>
<feature type="signal peptide" evidence="1">
    <location>
        <begin position="1"/>
        <end position="21"/>
    </location>
</feature>
<comment type="caution">
    <text evidence="2">The sequence shown here is derived from an EMBL/GenBank/DDBJ whole genome shotgun (WGS) entry which is preliminary data.</text>
</comment>
<name>A0ABR1WW49_9PEZI</name>
<dbReference type="Proteomes" id="UP001480595">
    <property type="component" value="Unassembled WGS sequence"/>
</dbReference>
<evidence type="ECO:0000313" key="3">
    <source>
        <dbReference type="Proteomes" id="UP001480595"/>
    </source>
</evidence>
<dbReference type="GeneID" id="92086763"/>
<dbReference type="EMBL" id="JAQQWL010000002">
    <property type="protein sequence ID" value="KAK8087317.1"/>
    <property type="molecule type" value="Genomic_DNA"/>
</dbReference>
<dbReference type="RefSeq" id="XP_066721841.1">
    <property type="nucleotide sequence ID" value="XM_066853700.1"/>
</dbReference>
<evidence type="ECO:0000256" key="1">
    <source>
        <dbReference type="SAM" id="SignalP"/>
    </source>
</evidence>
<feature type="chain" id="PRO_5045674010" evidence="1">
    <location>
        <begin position="22"/>
        <end position="190"/>
    </location>
</feature>
<organism evidence="2 3">
    <name type="scientific">Apiospora phragmitis</name>
    <dbReference type="NCBI Taxonomy" id="2905665"/>
    <lineage>
        <taxon>Eukaryota</taxon>
        <taxon>Fungi</taxon>
        <taxon>Dikarya</taxon>
        <taxon>Ascomycota</taxon>
        <taxon>Pezizomycotina</taxon>
        <taxon>Sordariomycetes</taxon>
        <taxon>Xylariomycetidae</taxon>
        <taxon>Amphisphaeriales</taxon>
        <taxon>Apiosporaceae</taxon>
        <taxon>Apiospora</taxon>
    </lineage>
</organism>
<sequence>MKLSPAAAASLMALFTASASAAPSTRSEENQVNLYQASGMAEMKDGSYALSYDNSGTPKIIYTPPSEAAATLRNSNMTSSPGRLSERAEGCDNFQLNEADTDAANADLQSACGDGYYGTIWSKSGDTVAFYCQYASEPRCRAVESRNANHWITEKCGWYWAGSYESNGRTYAYGYTDPARHNFCGIWLEQ</sequence>
<proteinExistence type="predicted"/>